<gene>
    <name evidence="3" type="ORF">AC731_003830</name>
</gene>
<sequence length="239" mass="25317">MHKDLPEVRSPRVRARNLFAAGALAACSLLSSAALAGAYDDALSAATSGDARALSSLLQRGVDPDTVDSNGNTLLILAARDGRTDAVQALLQYRAKINYRNAAGDSALMLAVLRGHEDTARFLIKAGAALNQEGWAPLHYAAFEGREALLDDLVAAGADVNAPAPNQATPLMLAARNGHIGFVRRLLANPRTELNVLNDAGLSADAWALQNRNTDIAELIQAERKRRGLPAPAIRVTIE</sequence>
<evidence type="ECO:0000313" key="3">
    <source>
        <dbReference type="EMBL" id="AMO36142.1"/>
    </source>
</evidence>
<dbReference type="PROSITE" id="PS50297">
    <property type="entry name" value="ANK_REP_REGION"/>
    <property type="match status" value="3"/>
</dbReference>
<keyword evidence="4" id="KW-1185">Reference proteome</keyword>
<protein>
    <submittedName>
        <fullName evidence="3">Uncharacterized protein</fullName>
    </submittedName>
</protein>
<dbReference type="STRING" id="1134435.AC731_003830"/>
<evidence type="ECO:0000256" key="2">
    <source>
        <dbReference type="SAM" id="SignalP"/>
    </source>
</evidence>
<name>A0A140IEG7_9RHOO</name>
<accession>A0A140IEG7</accession>
<evidence type="ECO:0000313" key="4">
    <source>
        <dbReference type="Proteomes" id="UP000036902"/>
    </source>
</evidence>
<dbReference type="PANTHER" id="PTHR46224">
    <property type="entry name" value="ANKYRIN REPEAT FAMILY PROTEIN"/>
    <property type="match status" value="1"/>
</dbReference>
<dbReference type="AlphaFoldDB" id="A0A140IEG7"/>
<dbReference type="PANTHER" id="PTHR46224:SF64">
    <property type="entry name" value="IQ MOTIF AND ANKYRIN REPEAT DOMAIN-CONTAINING PROTEIN 1"/>
    <property type="match status" value="1"/>
</dbReference>
<dbReference type="SMART" id="SM00248">
    <property type="entry name" value="ANK"/>
    <property type="match status" value="4"/>
</dbReference>
<feature type="chain" id="PRO_5007807435" evidence="2">
    <location>
        <begin position="37"/>
        <end position="239"/>
    </location>
</feature>
<dbReference type="InterPro" id="IPR002110">
    <property type="entry name" value="Ankyrin_rpt"/>
</dbReference>
<dbReference type="SUPFAM" id="SSF48403">
    <property type="entry name" value="Ankyrin repeat"/>
    <property type="match status" value="1"/>
</dbReference>
<organism evidence="3 4">
    <name type="scientific">Thauera humireducens</name>
    <dbReference type="NCBI Taxonomy" id="1134435"/>
    <lineage>
        <taxon>Bacteria</taxon>
        <taxon>Pseudomonadati</taxon>
        <taxon>Pseudomonadota</taxon>
        <taxon>Betaproteobacteria</taxon>
        <taxon>Rhodocyclales</taxon>
        <taxon>Zoogloeaceae</taxon>
        <taxon>Thauera</taxon>
    </lineage>
</organism>
<keyword evidence="1" id="KW-0040">ANK repeat</keyword>
<feature type="repeat" description="ANK" evidence="1">
    <location>
        <begin position="70"/>
        <end position="102"/>
    </location>
</feature>
<dbReference type="Gene3D" id="1.25.40.20">
    <property type="entry name" value="Ankyrin repeat-containing domain"/>
    <property type="match status" value="2"/>
</dbReference>
<dbReference type="InterPro" id="IPR051616">
    <property type="entry name" value="Cul2-RING_E3_ligase_SR"/>
</dbReference>
<dbReference type="PROSITE" id="PS51257">
    <property type="entry name" value="PROKAR_LIPOPROTEIN"/>
    <property type="match status" value="1"/>
</dbReference>
<feature type="signal peptide" evidence="2">
    <location>
        <begin position="1"/>
        <end position="36"/>
    </location>
</feature>
<feature type="repeat" description="ANK" evidence="1">
    <location>
        <begin position="166"/>
        <end position="199"/>
    </location>
</feature>
<keyword evidence="2" id="KW-0732">Signal</keyword>
<feature type="repeat" description="ANK" evidence="1">
    <location>
        <begin position="133"/>
        <end position="165"/>
    </location>
</feature>
<reference evidence="4" key="1">
    <citation type="submission" date="2016-03" db="EMBL/GenBank/DDBJ databases">
        <authorList>
            <person name="Ma C."/>
            <person name="Zhou S."/>
            <person name="Yang G."/>
        </authorList>
    </citation>
    <scope>NUCLEOTIDE SEQUENCE [LARGE SCALE GENOMIC DNA]</scope>
    <source>
        <strain evidence="4">SgZ-1</strain>
    </source>
</reference>
<dbReference type="PROSITE" id="PS50088">
    <property type="entry name" value="ANK_REPEAT"/>
    <property type="match status" value="4"/>
</dbReference>
<dbReference type="Proteomes" id="UP000036902">
    <property type="component" value="Chromosome"/>
</dbReference>
<dbReference type="InterPro" id="IPR036770">
    <property type="entry name" value="Ankyrin_rpt-contain_sf"/>
</dbReference>
<evidence type="ECO:0000256" key="1">
    <source>
        <dbReference type="PROSITE-ProRule" id="PRU00023"/>
    </source>
</evidence>
<dbReference type="KEGG" id="thu:AC731_003830"/>
<dbReference type="RefSeq" id="WP_004252004.1">
    <property type="nucleotide sequence ID" value="NZ_CP014646.1"/>
</dbReference>
<feature type="repeat" description="ANK" evidence="1">
    <location>
        <begin position="103"/>
        <end position="135"/>
    </location>
</feature>
<proteinExistence type="predicted"/>
<dbReference type="Pfam" id="PF12796">
    <property type="entry name" value="Ank_2"/>
    <property type="match status" value="2"/>
</dbReference>
<dbReference type="EMBL" id="CP014646">
    <property type="protein sequence ID" value="AMO36142.1"/>
    <property type="molecule type" value="Genomic_DNA"/>
</dbReference>